<reference evidence="1 2" key="1">
    <citation type="submission" date="2017-11" db="EMBL/GenBank/DDBJ databases">
        <title>Comparitive Functional Genomics of Dry Heat Resistant strains isolated from the Viking Spacecraft.</title>
        <authorList>
            <person name="Seuylemezian A."/>
            <person name="Cooper K."/>
            <person name="Vaishampayan P."/>
        </authorList>
    </citation>
    <scope>NUCLEOTIDE SEQUENCE [LARGE SCALE GENOMIC DNA]</scope>
    <source>
        <strain evidence="1 2">V1-29</strain>
    </source>
</reference>
<organism evidence="1 2">
    <name type="scientific">Peribacillus deserti</name>
    <dbReference type="NCBI Taxonomy" id="673318"/>
    <lineage>
        <taxon>Bacteria</taxon>
        <taxon>Bacillati</taxon>
        <taxon>Bacillota</taxon>
        <taxon>Bacilli</taxon>
        <taxon>Bacillales</taxon>
        <taxon>Bacillaceae</taxon>
        <taxon>Peribacillus</taxon>
    </lineage>
</organism>
<comment type="caution">
    <text evidence="1">The sequence shown here is derived from an EMBL/GenBank/DDBJ whole genome shotgun (WGS) entry which is preliminary data.</text>
</comment>
<accession>A0A2N5M8H9</accession>
<protein>
    <submittedName>
        <fullName evidence="1">Uncharacterized protein</fullName>
    </submittedName>
</protein>
<sequence>MCEPGGATGRGVTSVVRATMLLSSLSLANQQVFFIRCLLFFSVLPLIKKDHHSAFGWIFS</sequence>
<name>A0A2N5M8H9_9BACI</name>
<gene>
    <name evidence="1" type="ORF">CUU66_06475</name>
</gene>
<dbReference type="AlphaFoldDB" id="A0A2N5M8H9"/>
<proteinExistence type="predicted"/>
<evidence type="ECO:0000313" key="2">
    <source>
        <dbReference type="Proteomes" id="UP000234748"/>
    </source>
</evidence>
<keyword evidence="2" id="KW-1185">Reference proteome</keyword>
<evidence type="ECO:0000313" key="1">
    <source>
        <dbReference type="EMBL" id="PLT30656.1"/>
    </source>
</evidence>
<dbReference type="Proteomes" id="UP000234748">
    <property type="component" value="Unassembled WGS sequence"/>
</dbReference>
<dbReference type="EMBL" id="PGUY01000018">
    <property type="protein sequence ID" value="PLT30656.1"/>
    <property type="molecule type" value="Genomic_DNA"/>
</dbReference>